<sequence length="355" mass="39878">MGTPTNGDLPWSIESPLVFSDDELQTSSVESLIVFSDSKLGTSNIDCPATTNSEPVDYDTQDMAQTEDHTTPVDDDDDDNDNDDDDDDDDDDQIDIPGMSIEKPWGPTSNHFLSTNFDHLKNSMNKPPNLVKYLAQNIGILDNIHYCAGIGRDVTMRGGYYWLRKLYENQDKVVKLIIKISICLGYEPADLNMGLFQGPLQLVLERGVVDGAASLTLIPNKKQILEIKFSGENQADFILVVEKESMLELLVEMREQLEEEKKGNGIYITENKIPIYILVDCDPAGFMIAQVVKHSIKEMKRRGIMGLGAKQAKLIGLLPADLTKFLIEEHNKIALTKWDKKAADQMIQNPNFHEW</sequence>
<dbReference type="InterPro" id="IPR002815">
    <property type="entry name" value="Spo11/TopoVI_A"/>
</dbReference>
<reference evidence="3" key="1">
    <citation type="submission" date="2017-12" db="EMBL/GenBank/DDBJ databases">
        <title>Gene loss provides genomic basis for host adaptation in cereal stripe rust fungi.</title>
        <authorList>
            <person name="Xia C."/>
        </authorList>
    </citation>
    <scope>NUCLEOTIDE SEQUENCE [LARGE SCALE GENOMIC DNA]</scope>
    <source>
        <strain evidence="3">93-210</strain>
    </source>
</reference>
<dbReference type="AlphaFoldDB" id="A0A2S4W2W3"/>
<dbReference type="PANTHER" id="PTHR10848">
    <property type="entry name" value="MEIOTIC RECOMBINATION PROTEIN SPO11"/>
    <property type="match status" value="1"/>
</dbReference>
<feature type="domain" description="Topoisomerase 6 subunit A/Spo11 TOPRIM" evidence="2">
    <location>
        <begin position="269"/>
        <end position="353"/>
    </location>
</feature>
<organism evidence="3 4">
    <name type="scientific">Puccinia striiformis</name>
    <dbReference type="NCBI Taxonomy" id="27350"/>
    <lineage>
        <taxon>Eukaryota</taxon>
        <taxon>Fungi</taxon>
        <taxon>Dikarya</taxon>
        <taxon>Basidiomycota</taxon>
        <taxon>Pucciniomycotina</taxon>
        <taxon>Pucciniomycetes</taxon>
        <taxon>Pucciniales</taxon>
        <taxon>Pucciniaceae</taxon>
        <taxon>Puccinia</taxon>
    </lineage>
</organism>
<name>A0A2S4W2W3_9BASI</name>
<dbReference type="Proteomes" id="UP000239156">
    <property type="component" value="Unassembled WGS sequence"/>
</dbReference>
<dbReference type="InterPro" id="IPR036078">
    <property type="entry name" value="Spo11/TopoVI_A_sf"/>
</dbReference>
<feature type="compositionally biased region" description="Acidic residues" evidence="1">
    <location>
        <begin position="73"/>
        <end position="94"/>
    </location>
</feature>
<gene>
    <name evidence="3" type="ORF">PSTT_01705</name>
</gene>
<comment type="caution">
    <text evidence="3">The sequence shown here is derived from an EMBL/GenBank/DDBJ whole genome shotgun (WGS) entry which is preliminary data.</text>
</comment>
<dbReference type="GO" id="GO:0005694">
    <property type="term" value="C:chromosome"/>
    <property type="evidence" value="ECO:0007669"/>
    <property type="project" value="InterPro"/>
</dbReference>
<dbReference type="VEuPathDB" id="FungiDB:PSHT_05138"/>
<keyword evidence="4" id="KW-1185">Reference proteome</keyword>
<dbReference type="GO" id="GO:0003918">
    <property type="term" value="F:DNA topoisomerase type II (double strand cut, ATP-hydrolyzing) activity"/>
    <property type="evidence" value="ECO:0007669"/>
    <property type="project" value="InterPro"/>
</dbReference>
<dbReference type="SUPFAM" id="SSF56726">
    <property type="entry name" value="DNA topoisomerase IV, alpha subunit"/>
    <property type="match status" value="1"/>
</dbReference>
<dbReference type="PANTHER" id="PTHR10848:SF0">
    <property type="entry name" value="MEIOTIC RECOMBINATION PROTEIN SPO11"/>
    <property type="match status" value="1"/>
</dbReference>
<dbReference type="GO" id="GO:0003677">
    <property type="term" value="F:DNA binding"/>
    <property type="evidence" value="ECO:0007669"/>
    <property type="project" value="InterPro"/>
</dbReference>
<evidence type="ECO:0000313" key="3">
    <source>
        <dbReference type="EMBL" id="POW16122.1"/>
    </source>
</evidence>
<dbReference type="InterPro" id="IPR034136">
    <property type="entry name" value="TOPRIM_Topo6A/Spo11"/>
</dbReference>
<evidence type="ECO:0000313" key="4">
    <source>
        <dbReference type="Proteomes" id="UP000239156"/>
    </source>
</evidence>
<feature type="region of interest" description="Disordered" evidence="1">
    <location>
        <begin position="40"/>
        <end position="107"/>
    </location>
</feature>
<accession>A0A2S4W2W3</accession>
<evidence type="ECO:0000256" key="1">
    <source>
        <dbReference type="SAM" id="MobiDB-lite"/>
    </source>
</evidence>
<proteinExistence type="predicted"/>
<feature type="non-terminal residue" evidence="3">
    <location>
        <position position="355"/>
    </location>
</feature>
<dbReference type="EMBL" id="PKSL01000009">
    <property type="protein sequence ID" value="POW16122.1"/>
    <property type="molecule type" value="Genomic_DNA"/>
</dbReference>
<feature type="compositionally biased region" description="Polar residues" evidence="1">
    <location>
        <begin position="40"/>
        <end position="54"/>
    </location>
</feature>
<protein>
    <recommendedName>
        <fullName evidence="2">Topoisomerase 6 subunit A/Spo11 TOPRIM domain-containing protein</fullName>
    </recommendedName>
</protein>
<dbReference type="VEuPathDB" id="FungiDB:PSTT_01705"/>
<evidence type="ECO:0000259" key="2">
    <source>
        <dbReference type="Pfam" id="PF21180"/>
    </source>
</evidence>
<dbReference type="Gene3D" id="3.40.1360.10">
    <property type="match status" value="1"/>
</dbReference>
<dbReference type="Pfam" id="PF21180">
    <property type="entry name" value="TOP6A-Spo11_Toprim"/>
    <property type="match status" value="1"/>
</dbReference>